<evidence type="ECO:0000256" key="1">
    <source>
        <dbReference type="SAM" id="MobiDB-lite"/>
    </source>
</evidence>
<proteinExistence type="predicted"/>
<organism evidence="3 4">
    <name type="scientific">Pseudomonas amygdali pv. photiniae</name>
    <dbReference type="NCBI Taxonomy" id="251724"/>
    <lineage>
        <taxon>Bacteria</taxon>
        <taxon>Pseudomonadati</taxon>
        <taxon>Pseudomonadota</taxon>
        <taxon>Gammaproteobacteria</taxon>
        <taxon>Pseudomonadales</taxon>
        <taxon>Pseudomonadaceae</taxon>
        <taxon>Pseudomonas</taxon>
        <taxon>Pseudomonas amygdali</taxon>
    </lineage>
</organism>
<accession>A0A0P9URT0</accession>
<dbReference type="PATRIC" id="fig|251724.3.peg.4502"/>
<feature type="domain" description="DUF4124" evidence="2">
    <location>
        <begin position="20"/>
        <end position="72"/>
    </location>
</feature>
<comment type="caution">
    <text evidence="3">The sequence shown here is derived from an EMBL/GenBank/DDBJ whole genome shotgun (WGS) entry which is preliminary data.</text>
</comment>
<sequence>MLTANCAIAVESPMRQSLICLLLLISLPALAQIYKYTDANGNTAFSNQPPNGAKTEVVELPPLNSIETQTPSRPVVNSAPQPAPAQPQPQSQPQPQPQPQTAYDVLELTDLPADEALRANNGTFIIGVKIQPRLQQNHRLQLLLDGNLYGQPSNLPRFQVVNIDRGEHSFAVVVKDGERIIQQSETITLTIQRVHLGKP</sequence>
<dbReference type="Pfam" id="PF13511">
    <property type="entry name" value="DUF4124"/>
    <property type="match status" value="1"/>
</dbReference>
<dbReference type="Proteomes" id="UP000050469">
    <property type="component" value="Unassembled WGS sequence"/>
</dbReference>
<evidence type="ECO:0000259" key="2">
    <source>
        <dbReference type="Pfam" id="PF13511"/>
    </source>
</evidence>
<dbReference type="EMBL" id="LJQO01000214">
    <property type="protein sequence ID" value="KPX74036.1"/>
    <property type="molecule type" value="Genomic_DNA"/>
</dbReference>
<evidence type="ECO:0000313" key="3">
    <source>
        <dbReference type="EMBL" id="KPX74036.1"/>
    </source>
</evidence>
<reference evidence="3 4" key="1">
    <citation type="submission" date="2015-09" db="EMBL/GenBank/DDBJ databases">
        <title>Genome announcement of multiple Pseudomonas syringae strains.</title>
        <authorList>
            <person name="Thakur S."/>
            <person name="Wang P.W."/>
            <person name="Gong Y."/>
            <person name="Weir B.S."/>
            <person name="Guttman D.S."/>
        </authorList>
    </citation>
    <scope>NUCLEOTIDE SEQUENCE [LARGE SCALE GENOMIC DNA]</scope>
    <source>
        <strain evidence="3 4">ICMP7840</strain>
    </source>
</reference>
<dbReference type="AlphaFoldDB" id="A0A0P9URT0"/>
<dbReference type="InterPro" id="IPR025392">
    <property type="entry name" value="DUF4124"/>
</dbReference>
<name>A0A0P9URT0_PSEA0</name>
<gene>
    <name evidence="3" type="ORF">ALO53_03263</name>
</gene>
<feature type="region of interest" description="Disordered" evidence="1">
    <location>
        <begin position="65"/>
        <end position="99"/>
    </location>
</feature>
<evidence type="ECO:0000313" key="4">
    <source>
        <dbReference type="Proteomes" id="UP000050469"/>
    </source>
</evidence>
<feature type="compositionally biased region" description="Pro residues" evidence="1">
    <location>
        <begin position="81"/>
        <end position="98"/>
    </location>
</feature>
<protein>
    <recommendedName>
        <fullName evidence="2">DUF4124 domain-containing protein</fullName>
    </recommendedName>
</protein>